<sequence>MLVFWRALSLILLLMPTMILQAAETEAGMEDFRAGVEAFEAGDLNAAKQRFQRAVDAGLRSPSLFYNLGVVCYQLGDYGAAESAFRSLLDGSNGALARYNLGLVALATEESAEARRWFEQASAESAPDKIRALARAQLNKLDGGSPRLARQPSIRGYLGISGGYDSNIAGLPEDTASSEGGMFLEALAAGTYERPVGTRSRLALDAAAYSREHPSDDEYDTQVVQGRLAWSETLAAVERGALVSLVKSWFGSESLETRYGIEGFYRWRACSLPGAPDQCGIALAAATVNGGSGFEAYDGQWYRARAHARKYLGPWRLDGDYSLEINDRRDLQTTSEFISVSPTHHTLEFAGRYRWRPDIVLGTTSSVRHSRYRDAHQLVSGEGESGRRTDNRLEIGLLAEKSLDSRWLVRGEWLVRDNRSSLSQYDYQRQTLMFTLEGAF</sequence>
<name>A0A352IRW6_9GAMM</name>
<dbReference type="Proteomes" id="UP000263489">
    <property type="component" value="Unassembled WGS sequence"/>
</dbReference>
<dbReference type="Gene3D" id="1.25.40.10">
    <property type="entry name" value="Tetratricopeptide repeat domain"/>
    <property type="match status" value="1"/>
</dbReference>
<dbReference type="SUPFAM" id="SSF48452">
    <property type="entry name" value="TPR-like"/>
    <property type="match status" value="1"/>
</dbReference>
<accession>A0A352IRW6</accession>
<evidence type="ECO:0000313" key="2">
    <source>
        <dbReference type="EMBL" id="HBC34199.1"/>
    </source>
</evidence>
<keyword evidence="1" id="KW-0732">Signal</keyword>
<protein>
    <submittedName>
        <fullName evidence="2">Uncharacterized protein</fullName>
    </submittedName>
</protein>
<feature type="chain" id="PRO_5016650216" evidence="1">
    <location>
        <begin position="23"/>
        <end position="440"/>
    </location>
</feature>
<organism evidence="2 3">
    <name type="scientific">Marinobacter adhaerens</name>
    <dbReference type="NCBI Taxonomy" id="1033846"/>
    <lineage>
        <taxon>Bacteria</taxon>
        <taxon>Pseudomonadati</taxon>
        <taxon>Pseudomonadota</taxon>
        <taxon>Gammaproteobacteria</taxon>
        <taxon>Pseudomonadales</taxon>
        <taxon>Marinobacteraceae</taxon>
        <taxon>Marinobacter</taxon>
    </lineage>
</organism>
<dbReference type="AlphaFoldDB" id="A0A352IRW6"/>
<comment type="caution">
    <text evidence="2">The sequence shown here is derived from an EMBL/GenBank/DDBJ whole genome shotgun (WGS) entry which is preliminary data.</text>
</comment>
<dbReference type="InterPro" id="IPR011990">
    <property type="entry name" value="TPR-like_helical_dom_sf"/>
</dbReference>
<evidence type="ECO:0000256" key="1">
    <source>
        <dbReference type="SAM" id="SignalP"/>
    </source>
</evidence>
<reference evidence="2 3" key="1">
    <citation type="journal article" date="2018" name="Nat. Biotechnol.">
        <title>A standardized bacterial taxonomy based on genome phylogeny substantially revises the tree of life.</title>
        <authorList>
            <person name="Parks D.H."/>
            <person name="Chuvochina M."/>
            <person name="Waite D.W."/>
            <person name="Rinke C."/>
            <person name="Skarshewski A."/>
            <person name="Chaumeil P.A."/>
            <person name="Hugenholtz P."/>
        </authorList>
    </citation>
    <scope>NUCLEOTIDE SEQUENCE [LARGE SCALE GENOMIC DNA]</scope>
    <source>
        <strain evidence="2">UBA9380</strain>
    </source>
</reference>
<dbReference type="EMBL" id="DNNA01000126">
    <property type="protein sequence ID" value="HBC34199.1"/>
    <property type="molecule type" value="Genomic_DNA"/>
</dbReference>
<proteinExistence type="predicted"/>
<dbReference type="Pfam" id="PF13432">
    <property type="entry name" value="TPR_16"/>
    <property type="match status" value="1"/>
</dbReference>
<evidence type="ECO:0000313" key="3">
    <source>
        <dbReference type="Proteomes" id="UP000263489"/>
    </source>
</evidence>
<feature type="signal peptide" evidence="1">
    <location>
        <begin position="1"/>
        <end position="22"/>
    </location>
</feature>
<gene>
    <name evidence="2" type="ORF">DC045_07780</name>
</gene>